<evidence type="ECO:0000313" key="3">
    <source>
        <dbReference type="Proteomes" id="UP000285712"/>
    </source>
</evidence>
<dbReference type="VEuPathDB" id="FungiDB:H257_06758"/>
<protein>
    <recommendedName>
        <fullName evidence="4">EF-hand domain-containing protein</fullName>
    </recommendedName>
</protein>
<reference evidence="2 3" key="1">
    <citation type="submission" date="2018-08" db="EMBL/GenBank/DDBJ databases">
        <title>Aphanomyces genome sequencing and annotation.</title>
        <authorList>
            <person name="Minardi D."/>
            <person name="Oidtmann B."/>
            <person name="Van Der Giezen M."/>
            <person name="Studholme D.J."/>
        </authorList>
    </citation>
    <scope>NUCLEOTIDE SEQUENCE [LARGE SCALE GENOMIC DNA]</scope>
    <source>
        <strain evidence="2 3">Sv</strain>
    </source>
</reference>
<dbReference type="AlphaFoldDB" id="A0A418D5F3"/>
<feature type="compositionally biased region" description="Polar residues" evidence="1">
    <location>
        <begin position="53"/>
        <end position="72"/>
    </location>
</feature>
<evidence type="ECO:0008006" key="4">
    <source>
        <dbReference type="Google" id="ProtNLM"/>
    </source>
</evidence>
<accession>A0A418D5F3</accession>
<feature type="region of interest" description="Disordered" evidence="1">
    <location>
        <begin position="43"/>
        <end position="107"/>
    </location>
</feature>
<proteinExistence type="predicted"/>
<sequence length="680" mass="75597">MSCLNVMAMSSDVNRVAKAFERSSKMVNYTDFCHELQQYMEEHAKSKGESSDGHTTAGKSRQTARQSCSTDAATDDQSESSDHSRSRTGKSKRAPDSDDLTKRKIRVDHRLEQHRVLKSSIRQKILRGVKKPAKGGFDGVRDLLLTQDSAGDGTLDESVFVGTLSSRDSQVIRIFILLDALLGHMKARPTQKEMAYLTANLRNKRHPSRINYEQIGHFLSVDSEEEASTSGDDDRNHVAASPSARPRAWGPPSPANKRQLDRPHLGSDVLTVERNLKQFMTQRVPKGGGTATCRHVPKSIFTGAEKFVEACELYDPLETGGLSEDGVCHLATVKHRQHLKTILQRLATDPDRDNAALLAHFRHQLEKIDARVTGVPTGVVSKKGLIKTIFCKRILHQYNNFLACLTSHHSPMRWPKQDTEACLALFIDPSKASKQKDIRVVHYPEFLRMFQELCMSSKPDGVPCHCAENLSNVSNMDAIHEKLSDFLHDESRGVGTRGRDIAEHAFEAADKMRNGVPAAGYLDERDFFTVLRSIGMGVSPAEKQLILHALAQAGYISTEGVQYLAFLRYLPILKTIHIMPRHNITAFTYDATSLFDATPPNSSSRRRRNPPASIVFQSSSLGNMCVGTYLAEHATAAERGHFDAIMTTLKDLPPGEAVESTDQLVYHLGPTLKVSVQFFT</sequence>
<gene>
    <name evidence="2" type="ORF">DYB35_004607</name>
</gene>
<feature type="compositionally biased region" description="Basic and acidic residues" evidence="1">
    <location>
        <begin position="93"/>
        <end position="107"/>
    </location>
</feature>
<feature type="compositionally biased region" description="Basic and acidic residues" evidence="1">
    <location>
        <begin position="43"/>
        <end position="52"/>
    </location>
</feature>
<dbReference type="EMBL" id="QUTG01003870">
    <property type="protein sequence ID" value="RHY89935.1"/>
    <property type="molecule type" value="Genomic_DNA"/>
</dbReference>
<feature type="region of interest" description="Disordered" evidence="1">
    <location>
        <begin position="223"/>
        <end position="264"/>
    </location>
</feature>
<evidence type="ECO:0000313" key="2">
    <source>
        <dbReference type="EMBL" id="RHY89935.1"/>
    </source>
</evidence>
<dbReference type="Proteomes" id="UP000285712">
    <property type="component" value="Unassembled WGS sequence"/>
</dbReference>
<organism evidence="2 3">
    <name type="scientific">Aphanomyces astaci</name>
    <name type="common">Crayfish plague agent</name>
    <dbReference type="NCBI Taxonomy" id="112090"/>
    <lineage>
        <taxon>Eukaryota</taxon>
        <taxon>Sar</taxon>
        <taxon>Stramenopiles</taxon>
        <taxon>Oomycota</taxon>
        <taxon>Saprolegniomycetes</taxon>
        <taxon>Saprolegniales</taxon>
        <taxon>Verrucalvaceae</taxon>
        <taxon>Aphanomyces</taxon>
    </lineage>
</organism>
<comment type="caution">
    <text evidence="2">The sequence shown here is derived from an EMBL/GenBank/DDBJ whole genome shotgun (WGS) entry which is preliminary data.</text>
</comment>
<evidence type="ECO:0000256" key="1">
    <source>
        <dbReference type="SAM" id="MobiDB-lite"/>
    </source>
</evidence>
<name>A0A418D5F3_APHAT</name>